<protein>
    <submittedName>
        <fullName evidence="8">Putative exporter</fullName>
    </submittedName>
</protein>
<feature type="transmembrane region" description="Helical" evidence="6">
    <location>
        <begin position="655"/>
        <end position="676"/>
    </location>
</feature>
<dbReference type="Proteomes" id="UP000253083">
    <property type="component" value="Unassembled WGS sequence"/>
</dbReference>
<feature type="transmembrane region" description="Helical" evidence="6">
    <location>
        <begin position="334"/>
        <end position="353"/>
    </location>
</feature>
<evidence type="ECO:0000313" key="9">
    <source>
        <dbReference type="Proteomes" id="UP000253083"/>
    </source>
</evidence>
<name>A0A395JT86_9GAMM</name>
<feature type="transmembrane region" description="Helical" evidence="6">
    <location>
        <begin position="365"/>
        <end position="387"/>
    </location>
</feature>
<comment type="subcellular location">
    <subcellularLocation>
        <location evidence="1">Cell membrane</location>
        <topology evidence="1">Multi-pass membrane protein</topology>
    </subcellularLocation>
</comment>
<keyword evidence="9" id="KW-1185">Reference proteome</keyword>
<feature type="transmembrane region" description="Helical" evidence="6">
    <location>
        <begin position="416"/>
        <end position="435"/>
    </location>
</feature>
<feature type="transmembrane region" description="Helical" evidence="6">
    <location>
        <begin position="682"/>
        <end position="702"/>
    </location>
</feature>
<evidence type="ECO:0000256" key="2">
    <source>
        <dbReference type="ARBA" id="ARBA00022475"/>
    </source>
</evidence>
<feature type="transmembrane region" description="Helical" evidence="6">
    <location>
        <begin position="239"/>
        <end position="258"/>
    </location>
</feature>
<dbReference type="Gene3D" id="1.20.1640.10">
    <property type="entry name" value="Multidrug efflux transporter AcrB transmembrane domain"/>
    <property type="match status" value="2"/>
</dbReference>
<evidence type="ECO:0000256" key="3">
    <source>
        <dbReference type="ARBA" id="ARBA00022692"/>
    </source>
</evidence>
<dbReference type="InterPro" id="IPR004869">
    <property type="entry name" value="MMPL_dom"/>
</dbReference>
<dbReference type="OrthoDB" id="9780358at2"/>
<evidence type="ECO:0000256" key="4">
    <source>
        <dbReference type="ARBA" id="ARBA00022989"/>
    </source>
</evidence>
<feature type="transmembrane region" description="Helical" evidence="6">
    <location>
        <begin position="630"/>
        <end position="648"/>
    </location>
</feature>
<feature type="domain" description="Membrane transport protein MMPL" evidence="7">
    <location>
        <begin position="180"/>
        <end position="383"/>
    </location>
</feature>
<keyword evidence="3 6" id="KW-0812">Transmembrane</keyword>
<organism evidence="8 9">
    <name type="scientific">Arenicella xantha</name>
    <dbReference type="NCBI Taxonomy" id="644221"/>
    <lineage>
        <taxon>Bacteria</taxon>
        <taxon>Pseudomonadati</taxon>
        <taxon>Pseudomonadota</taxon>
        <taxon>Gammaproteobacteria</taxon>
        <taxon>Arenicellales</taxon>
        <taxon>Arenicellaceae</taxon>
        <taxon>Arenicella</taxon>
    </lineage>
</organism>
<dbReference type="AlphaFoldDB" id="A0A395JT86"/>
<gene>
    <name evidence="8" type="ORF">DFR28_1011095</name>
</gene>
<sequence length="772" mass="83924">MFMRIARILFIVLVIASIVLALRLGTAIQIDTDLADISPGSQHSSQTRAAIDALQDNIQQRIILLVSGPEDAAYQADDDLRQALSQVSNLTVHASPEQRSEQMIEQLTPYRFSLLTVNQQASLTDMNADEIANSAYAAMLGLSGQVRVLPFTLDPLGIHSDTLLQLAPSNPSHEQDNSVALPIQLSITQGALNMNAQKALSQQLDELIELTETSHNVSIDRSGIFFFAAQAASSSKQDISMISTGSTIGVILLLLLVFRSLRALLLPIASIALGVGFAFILTHTVYGKVHVLTIVFGASLIGIVIDYSLHYFYHGASHANTPSNHTDQSNEKQALLRALALSLLTSIIGYAALSFSSLQALQKVAVFSCAGLFMAWLSVVCLGDWALRKPLSVEQRVFPALLALISSALRQISKRCWATLALATLIAGISVAALLQPFDDDPRVFFKAPTDMLNSERRVAEVASDYEPGQYIILRGQNTEEVYQRHALFLNKINQSKTLHAEQFTSLMNWIPSQASQDAIYQLQEKLYTTGGAADQLLMQLGQAEGATALTQEYLAAKQRRLLPSTLIGLLGDAMPPLWFVEPNNIVSFVLIQKGVNANALDALLTDIDGIEYVNTLVRTEQALSTQRQSALELLLLAYLLVAALMVLRFRQVKALWLVLIPASATSALFIASAVFGFALNLFHVMALFLVLGFGMDYAIFVHELKQRVAITLQAILLSALTSLLSFGLLGLSAIPVVASFGITLLIGNFFNLFGALVYARTQTSPTTPQTT</sequence>
<dbReference type="PANTHER" id="PTHR33406">
    <property type="entry name" value="MEMBRANE PROTEIN MJ1562-RELATED"/>
    <property type="match status" value="1"/>
</dbReference>
<dbReference type="GO" id="GO:0005886">
    <property type="term" value="C:plasma membrane"/>
    <property type="evidence" value="ECO:0007669"/>
    <property type="project" value="UniProtKB-SubCell"/>
</dbReference>
<proteinExistence type="predicted"/>
<dbReference type="InterPro" id="IPR050545">
    <property type="entry name" value="Mycobact_MmpL"/>
</dbReference>
<reference evidence="8 9" key="1">
    <citation type="submission" date="2018-06" db="EMBL/GenBank/DDBJ databases">
        <title>Genomic Encyclopedia of Type Strains, Phase IV (KMG-IV): sequencing the most valuable type-strain genomes for metagenomic binning, comparative biology and taxonomic classification.</title>
        <authorList>
            <person name="Goeker M."/>
        </authorList>
    </citation>
    <scope>NUCLEOTIDE SEQUENCE [LARGE SCALE GENOMIC DNA]</scope>
    <source>
        <strain evidence="8 9">DSM 24032</strain>
    </source>
</reference>
<keyword evidence="2" id="KW-1003">Cell membrane</keyword>
<dbReference type="SUPFAM" id="SSF82866">
    <property type="entry name" value="Multidrug efflux transporter AcrB transmembrane domain"/>
    <property type="match status" value="2"/>
</dbReference>
<feature type="transmembrane region" description="Helical" evidence="6">
    <location>
        <begin position="292"/>
        <end position="313"/>
    </location>
</feature>
<evidence type="ECO:0000256" key="5">
    <source>
        <dbReference type="ARBA" id="ARBA00023136"/>
    </source>
</evidence>
<dbReference type="EMBL" id="QNRT01000001">
    <property type="protein sequence ID" value="RBP53706.1"/>
    <property type="molecule type" value="Genomic_DNA"/>
</dbReference>
<accession>A0A395JT86</accession>
<dbReference type="PANTHER" id="PTHR33406:SF13">
    <property type="entry name" value="MEMBRANE PROTEIN YDFJ"/>
    <property type="match status" value="1"/>
</dbReference>
<evidence type="ECO:0000259" key="7">
    <source>
        <dbReference type="Pfam" id="PF03176"/>
    </source>
</evidence>
<feature type="transmembrane region" description="Helical" evidence="6">
    <location>
        <begin position="709"/>
        <end position="732"/>
    </location>
</feature>
<feature type="transmembrane region" description="Helical" evidence="6">
    <location>
        <begin position="265"/>
        <end position="286"/>
    </location>
</feature>
<evidence type="ECO:0000256" key="1">
    <source>
        <dbReference type="ARBA" id="ARBA00004651"/>
    </source>
</evidence>
<evidence type="ECO:0000313" key="8">
    <source>
        <dbReference type="EMBL" id="RBP53706.1"/>
    </source>
</evidence>
<keyword evidence="4 6" id="KW-1133">Transmembrane helix</keyword>
<keyword evidence="5 6" id="KW-0472">Membrane</keyword>
<feature type="transmembrane region" description="Helical" evidence="6">
    <location>
        <begin position="738"/>
        <end position="760"/>
    </location>
</feature>
<dbReference type="InParanoid" id="A0A395JT86"/>
<comment type="caution">
    <text evidence="8">The sequence shown here is derived from an EMBL/GenBank/DDBJ whole genome shotgun (WGS) entry which is preliminary data.</text>
</comment>
<dbReference type="Pfam" id="PF03176">
    <property type="entry name" value="MMPL"/>
    <property type="match status" value="1"/>
</dbReference>
<evidence type="ECO:0000256" key="6">
    <source>
        <dbReference type="SAM" id="Phobius"/>
    </source>
</evidence>